<reference evidence="1 2" key="1">
    <citation type="submission" date="2020-04" db="EMBL/GenBank/DDBJ databases">
        <authorList>
            <person name="De Canck E."/>
        </authorList>
    </citation>
    <scope>NUCLEOTIDE SEQUENCE [LARGE SCALE GENOMIC DNA]</scope>
    <source>
        <strain evidence="1 2">LMG 26690</strain>
    </source>
</reference>
<dbReference type="EMBL" id="CADIJM010000005">
    <property type="protein sequence ID" value="CAB3705733.1"/>
    <property type="molecule type" value="Genomic_DNA"/>
</dbReference>
<gene>
    <name evidence="1" type="ORF">LMG26690_02889</name>
</gene>
<keyword evidence="2" id="KW-1185">Reference proteome</keyword>
<evidence type="ECO:0000313" key="2">
    <source>
        <dbReference type="Proteomes" id="UP000494214"/>
    </source>
</evidence>
<proteinExistence type="predicted"/>
<dbReference type="AlphaFoldDB" id="A0A6S7A6S7"/>
<name>A0A6S7A6S7_9BURK</name>
<dbReference type="Proteomes" id="UP000494214">
    <property type="component" value="Unassembled WGS sequence"/>
</dbReference>
<evidence type="ECO:0000313" key="1">
    <source>
        <dbReference type="EMBL" id="CAB3705733.1"/>
    </source>
</evidence>
<protein>
    <submittedName>
        <fullName evidence="1">Uncharacterized protein</fullName>
    </submittedName>
</protein>
<organism evidence="1 2">
    <name type="scientific">Achromobacter animicus</name>
    <dbReference type="NCBI Taxonomy" id="1389935"/>
    <lineage>
        <taxon>Bacteria</taxon>
        <taxon>Pseudomonadati</taxon>
        <taxon>Pseudomonadota</taxon>
        <taxon>Betaproteobacteria</taxon>
        <taxon>Burkholderiales</taxon>
        <taxon>Alcaligenaceae</taxon>
        <taxon>Achromobacter</taxon>
    </lineage>
</organism>
<sequence>MGRPELAKILYRTVLAGIEGGYGVRDGHDLPIGSTLRYAGFGLTIISNWLGQPLDLDKHALPRDPAWAPLVSQWREPDLDKFLPALLSACDVHVDRIAITYREHETNAEEFEFSTPLLAVHPTEILAVLRLRDLLGLPNPAHIDHPLMRTPYAQITCTPAFLASLGQRDELLERFLETVRRRDPAVLPAGL</sequence>
<accession>A0A6S7A6S7</accession>